<dbReference type="InterPro" id="IPR036291">
    <property type="entry name" value="NAD(P)-bd_dom_sf"/>
</dbReference>
<evidence type="ECO:0000313" key="2">
    <source>
        <dbReference type="Proteomes" id="UP001161422"/>
    </source>
</evidence>
<organism evidence="1 2">
    <name type="scientific">Paraferrimonas sedimenticola</name>
    <dbReference type="NCBI Taxonomy" id="375674"/>
    <lineage>
        <taxon>Bacteria</taxon>
        <taxon>Pseudomonadati</taxon>
        <taxon>Pseudomonadota</taxon>
        <taxon>Gammaproteobacteria</taxon>
        <taxon>Alteromonadales</taxon>
        <taxon>Ferrimonadaceae</taxon>
        <taxon>Paraferrimonas</taxon>
    </lineage>
</organism>
<dbReference type="Proteomes" id="UP001161422">
    <property type="component" value="Unassembled WGS sequence"/>
</dbReference>
<dbReference type="InterPro" id="IPR002347">
    <property type="entry name" value="SDR_fam"/>
</dbReference>
<dbReference type="AlphaFoldDB" id="A0AA37VSW2"/>
<dbReference type="EMBL" id="BSNC01000001">
    <property type="protein sequence ID" value="GLP95006.1"/>
    <property type="molecule type" value="Genomic_DNA"/>
</dbReference>
<dbReference type="PANTHER" id="PTHR43544:SF12">
    <property type="entry name" value="NAD(P)-BINDING ROSSMANN-FOLD SUPERFAMILY PROTEIN"/>
    <property type="match status" value="1"/>
</dbReference>
<reference evidence="1" key="1">
    <citation type="journal article" date="2014" name="Int. J. Syst. Evol. Microbiol.">
        <title>Complete genome sequence of Corynebacterium casei LMG S-19264T (=DSM 44701T), isolated from a smear-ripened cheese.</title>
        <authorList>
            <consortium name="US DOE Joint Genome Institute (JGI-PGF)"/>
            <person name="Walter F."/>
            <person name="Albersmeier A."/>
            <person name="Kalinowski J."/>
            <person name="Ruckert C."/>
        </authorList>
    </citation>
    <scope>NUCLEOTIDE SEQUENCE</scope>
    <source>
        <strain evidence="1">NBRC 101628</strain>
    </source>
</reference>
<dbReference type="PANTHER" id="PTHR43544">
    <property type="entry name" value="SHORT-CHAIN DEHYDROGENASE/REDUCTASE"/>
    <property type="match status" value="1"/>
</dbReference>
<gene>
    <name evidence="1" type="ORF">GCM10007895_03120</name>
</gene>
<proteinExistence type="predicted"/>
<name>A0AA37VSW2_9GAMM</name>
<evidence type="ECO:0000313" key="1">
    <source>
        <dbReference type="EMBL" id="GLP95006.1"/>
    </source>
</evidence>
<reference evidence="1" key="2">
    <citation type="submission" date="2023-01" db="EMBL/GenBank/DDBJ databases">
        <title>Draft genome sequence of Paraferrimonas sedimenticola strain NBRC 101628.</title>
        <authorList>
            <person name="Sun Q."/>
            <person name="Mori K."/>
        </authorList>
    </citation>
    <scope>NUCLEOTIDE SEQUENCE</scope>
    <source>
        <strain evidence="1">NBRC 101628</strain>
    </source>
</reference>
<dbReference type="GO" id="GO:0005737">
    <property type="term" value="C:cytoplasm"/>
    <property type="evidence" value="ECO:0007669"/>
    <property type="project" value="TreeGrafter"/>
</dbReference>
<keyword evidence="2" id="KW-1185">Reference proteome</keyword>
<comment type="caution">
    <text evidence="1">The sequence shown here is derived from an EMBL/GenBank/DDBJ whole genome shotgun (WGS) entry which is preliminary data.</text>
</comment>
<dbReference type="RefSeq" id="WP_245837142.1">
    <property type="nucleotide sequence ID" value="NZ_BSNC01000001.1"/>
</dbReference>
<accession>A0AA37VSW2</accession>
<dbReference type="SUPFAM" id="SSF51735">
    <property type="entry name" value="NAD(P)-binding Rossmann-fold domains"/>
    <property type="match status" value="1"/>
</dbReference>
<dbReference type="Gene3D" id="3.40.50.720">
    <property type="entry name" value="NAD(P)-binding Rossmann-like Domain"/>
    <property type="match status" value="1"/>
</dbReference>
<protein>
    <submittedName>
        <fullName evidence="1">Short-chain dehydrogenase</fullName>
    </submittedName>
</protein>
<dbReference type="GO" id="GO:0016491">
    <property type="term" value="F:oxidoreductase activity"/>
    <property type="evidence" value="ECO:0007669"/>
    <property type="project" value="TreeGrafter"/>
</dbReference>
<sequence length="245" mass="27644">MAREFALVVGASSAIAKALCRQLLEDSDLMVVAISREFTAEFVERFGSHPRLRHYSCDYTPEHIERLVSQLSEWNGNFTKAFICNGMLHRDSIQPEKALEQLSGQTMLTLMEVNLVVPSLWLAKLLTLMRHDQPATVTLFSARVGSIGDNRLGGWYSYRCSKAALNMLIQTAAIEYRRRASNVKLLAFHPGTTDSPLSAPFQGRLKQGQLLTPDFVAERLLELIEEQQRDGTASYLDWRGQSIPW</sequence>
<dbReference type="Pfam" id="PF00106">
    <property type="entry name" value="adh_short"/>
    <property type="match status" value="1"/>
</dbReference>
<dbReference type="PRINTS" id="PR00081">
    <property type="entry name" value="GDHRDH"/>
</dbReference>
<dbReference type="InterPro" id="IPR051468">
    <property type="entry name" value="Fungal_SecMetab_SDRs"/>
</dbReference>